<dbReference type="InterPro" id="IPR003777">
    <property type="entry name" value="XdhC_CoxI"/>
</dbReference>
<protein>
    <submittedName>
        <fullName evidence="3">Xanthine dehydrogenase accessory factor</fullName>
    </submittedName>
</protein>
<organism evidence="3 4">
    <name type="scientific">Clostridium grantii DSM 8605</name>
    <dbReference type="NCBI Taxonomy" id="1121316"/>
    <lineage>
        <taxon>Bacteria</taxon>
        <taxon>Bacillati</taxon>
        <taxon>Bacillota</taxon>
        <taxon>Clostridia</taxon>
        <taxon>Eubacteriales</taxon>
        <taxon>Clostridiaceae</taxon>
        <taxon>Clostridium</taxon>
    </lineage>
</organism>
<feature type="domain" description="XdhC Rossmann" evidence="2">
    <location>
        <begin position="107"/>
        <end position="249"/>
    </location>
</feature>
<dbReference type="Gene3D" id="3.40.50.720">
    <property type="entry name" value="NAD(P)-binding Rossmann-like Domain"/>
    <property type="match status" value="1"/>
</dbReference>
<name>A0A1M5WFY4_9CLOT</name>
<evidence type="ECO:0000313" key="4">
    <source>
        <dbReference type="Proteomes" id="UP000184447"/>
    </source>
</evidence>
<dbReference type="AlphaFoldDB" id="A0A1M5WFY4"/>
<dbReference type="Pfam" id="PF13478">
    <property type="entry name" value="XdhC_C"/>
    <property type="match status" value="1"/>
</dbReference>
<dbReference type="Pfam" id="PF02625">
    <property type="entry name" value="XdhC_CoxI"/>
    <property type="match status" value="1"/>
</dbReference>
<evidence type="ECO:0000313" key="3">
    <source>
        <dbReference type="EMBL" id="SHH86386.1"/>
    </source>
</evidence>
<gene>
    <name evidence="3" type="ORF">SAMN02745207_02875</name>
</gene>
<keyword evidence="4" id="KW-1185">Reference proteome</keyword>
<dbReference type="InterPro" id="IPR027051">
    <property type="entry name" value="XdhC_Rossmann_dom"/>
</dbReference>
<dbReference type="EMBL" id="FQXM01000017">
    <property type="protein sequence ID" value="SHH86386.1"/>
    <property type="molecule type" value="Genomic_DNA"/>
</dbReference>
<reference evidence="3 4" key="1">
    <citation type="submission" date="2016-11" db="EMBL/GenBank/DDBJ databases">
        <authorList>
            <person name="Jaros S."/>
            <person name="Januszkiewicz K."/>
            <person name="Wedrychowicz H."/>
        </authorList>
    </citation>
    <scope>NUCLEOTIDE SEQUENCE [LARGE SCALE GENOMIC DNA]</scope>
    <source>
        <strain evidence="3 4">DSM 8605</strain>
    </source>
</reference>
<dbReference type="Proteomes" id="UP000184447">
    <property type="component" value="Unassembled WGS sequence"/>
</dbReference>
<sequence>MDEKILKQVYESVEKGETVALVTIIEAFGSAPRKSGSMMAVWQDGRIAGSVGGGKIEHEVINEAIQCIKRLKDSQFQHTLNEKGDLGMQCGGTVKGFIKIFSASPKLLVVGGGHIGENLYKLGKILGFYTVVIDDREEFANKERFQEADEIVQGDIAEIISNYNIDNNTYIVIVTKGHKQDLNALKSSISRNAAYVGMIGSRSKNIHVMKNLLEEGIAKEELQKVYAPIGLNISSGTPEEIAFGILSEILLIKNKGSLNHMKDVKRVEI</sequence>
<dbReference type="PANTHER" id="PTHR30388">
    <property type="entry name" value="ALDEHYDE OXIDOREDUCTASE MOLYBDENUM COFACTOR ASSEMBLY PROTEIN"/>
    <property type="match status" value="1"/>
</dbReference>
<dbReference type="PANTHER" id="PTHR30388:SF6">
    <property type="entry name" value="XANTHINE DEHYDROGENASE SUBUNIT A-RELATED"/>
    <property type="match status" value="1"/>
</dbReference>
<evidence type="ECO:0000259" key="2">
    <source>
        <dbReference type="Pfam" id="PF13478"/>
    </source>
</evidence>
<dbReference type="RefSeq" id="WP_073339104.1">
    <property type="nucleotide sequence ID" value="NZ_FQXM01000017.1"/>
</dbReference>
<accession>A0A1M5WFY4</accession>
<dbReference type="STRING" id="1121316.SAMN02745207_02875"/>
<proteinExistence type="predicted"/>
<evidence type="ECO:0000259" key="1">
    <source>
        <dbReference type="Pfam" id="PF02625"/>
    </source>
</evidence>
<feature type="domain" description="XdhC- CoxI" evidence="1">
    <location>
        <begin position="13"/>
        <end position="70"/>
    </location>
</feature>
<dbReference type="OrthoDB" id="9773039at2"/>
<dbReference type="InterPro" id="IPR052698">
    <property type="entry name" value="MoCofactor_Util/Proc"/>
</dbReference>